<dbReference type="Gene3D" id="3.40.50.150">
    <property type="entry name" value="Vaccinia Virus protein VP39"/>
    <property type="match status" value="1"/>
</dbReference>
<sequence length="287" mass="32238">MESPMKVYEALQWASSFLTEKGRDANAGELLLEHFLQMDRTRLLSNLRMVLPEEVQENFRKAAEAHAQGVPVQHITGYEYFYGRKFIVNRDVLIPRPETEELVQGAIERIRRHFGKNRCLKLADIGTGSGIIAITMKLECPNLSVSASDISEKALRVAKKNAKALRADARFIQGDLLRPFLARGETFDIILSNPPYIPKRDRTSLSVVVKDHDPETALFGGEDGLDYYRRFMEELPQALNGSALVGFEIGSGQGDRVSGLLRAAFPGSRVETVRDINGHERMVFCMK</sequence>
<dbReference type="HAMAP" id="MF_02126">
    <property type="entry name" value="RF_methyltr_PrmC"/>
    <property type="match status" value="1"/>
</dbReference>
<keyword evidence="3 5" id="KW-0949">S-adenosyl-L-methionine</keyword>
<dbReference type="Pfam" id="PF17827">
    <property type="entry name" value="PrmC_N"/>
    <property type="match status" value="1"/>
</dbReference>
<dbReference type="InterPro" id="IPR004556">
    <property type="entry name" value="HemK-like"/>
</dbReference>
<feature type="binding site" evidence="5">
    <location>
        <begin position="126"/>
        <end position="130"/>
    </location>
    <ligand>
        <name>S-adenosyl-L-methionine</name>
        <dbReference type="ChEBI" id="CHEBI:59789"/>
    </ligand>
</feature>
<evidence type="ECO:0000256" key="5">
    <source>
        <dbReference type="HAMAP-Rule" id="MF_02126"/>
    </source>
</evidence>
<dbReference type="Proteomes" id="UP000391919">
    <property type="component" value="Unassembled WGS sequence"/>
</dbReference>
<name>A0A5J4JG69_9BACI</name>
<dbReference type="PANTHER" id="PTHR18895:SF74">
    <property type="entry name" value="MTRF1L RELEASE FACTOR GLUTAMINE METHYLTRANSFERASE"/>
    <property type="match status" value="1"/>
</dbReference>
<dbReference type="PANTHER" id="PTHR18895">
    <property type="entry name" value="HEMK METHYLTRANSFERASE"/>
    <property type="match status" value="1"/>
</dbReference>
<dbReference type="GO" id="GO:0032259">
    <property type="term" value="P:methylation"/>
    <property type="evidence" value="ECO:0007669"/>
    <property type="project" value="UniProtKB-KW"/>
</dbReference>
<feature type="binding site" evidence="5">
    <location>
        <begin position="193"/>
        <end position="196"/>
    </location>
    <ligand>
        <name>substrate</name>
    </ligand>
</feature>
<evidence type="ECO:0000313" key="8">
    <source>
        <dbReference type="EMBL" id="GER69487.1"/>
    </source>
</evidence>
<comment type="caution">
    <text evidence="8">The sequence shown here is derived from an EMBL/GenBank/DDBJ whole genome shotgun (WGS) entry which is preliminary data.</text>
</comment>
<feature type="domain" description="Release factor glutamine methyltransferase N-terminal" evidence="7">
    <location>
        <begin position="9"/>
        <end position="77"/>
    </location>
</feature>
<evidence type="ECO:0000256" key="2">
    <source>
        <dbReference type="ARBA" id="ARBA00022679"/>
    </source>
</evidence>
<keyword evidence="2 5" id="KW-0808">Transferase</keyword>
<comment type="catalytic activity">
    <reaction evidence="4 5">
        <text>L-glutaminyl-[peptide chain release factor] + S-adenosyl-L-methionine = N(5)-methyl-L-glutaminyl-[peptide chain release factor] + S-adenosyl-L-homocysteine + H(+)</text>
        <dbReference type="Rhea" id="RHEA:42896"/>
        <dbReference type="Rhea" id="RHEA-COMP:10271"/>
        <dbReference type="Rhea" id="RHEA-COMP:10272"/>
        <dbReference type="ChEBI" id="CHEBI:15378"/>
        <dbReference type="ChEBI" id="CHEBI:30011"/>
        <dbReference type="ChEBI" id="CHEBI:57856"/>
        <dbReference type="ChEBI" id="CHEBI:59789"/>
        <dbReference type="ChEBI" id="CHEBI:61891"/>
        <dbReference type="EC" id="2.1.1.297"/>
    </reaction>
</comment>
<evidence type="ECO:0000256" key="3">
    <source>
        <dbReference type="ARBA" id="ARBA00022691"/>
    </source>
</evidence>
<dbReference type="Pfam" id="PF05175">
    <property type="entry name" value="MTS"/>
    <property type="match status" value="1"/>
</dbReference>
<dbReference type="PROSITE" id="PS00092">
    <property type="entry name" value="N6_MTASE"/>
    <property type="match status" value="1"/>
</dbReference>
<comment type="caution">
    <text evidence="5">Lacks conserved residue(s) required for the propagation of feature annotation.</text>
</comment>
<evidence type="ECO:0000313" key="9">
    <source>
        <dbReference type="Proteomes" id="UP000391919"/>
    </source>
</evidence>
<keyword evidence="9" id="KW-1185">Reference proteome</keyword>
<dbReference type="GO" id="GO:0102559">
    <property type="term" value="F:peptide chain release factor N(5)-glutamine methyltransferase activity"/>
    <property type="evidence" value="ECO:0007669"/>
    <property type="project" value="UniProtKB-EC"/>
</dbReference>
<dbReference type="InterPro" id="IPR019874">
    <property type="entry name" value="RF_methyltr_PrmC"/>
</dbReference>
<feature type="binding site" evidence="5">
    <location>
        <position position="149"/>
    </location>
    <ligand>
        <name>S-adenosyl-L-methionine</name>
        <dbReference type="ChEBI" id="CHEBI:59789"/>
    </ligand>
</feature>
<feature type="domain" description="Methyltransferase small" evidence="6">
    <location>
        <begin position="113"/>
        <end position="200"/>
    </location>
</feature>
<dbReference type="GO" id="GO:0003676">
    <property type="term" value="F:nucleic acid binding"/>
    <property type="evidence" value="ECO:0007669"/>
    <property type="project" value="InterPro"/>
</dbReference>
<evidence type="ECO:0000256" key="1">
    <source>
        <dbReference type="ARBA" id="ARBA00022603"/>
    </source>
</evidence>
<dbReference type="InterPro" id="IPR002052">
    <property type="entry name" value="DNA_methylase_N6_adenine_CS"/>
</dbReference>
<comment type="function">
    <text evidence="5">Methylates the class 1 translation termination release factors RF1/PrfA and RF2/PrfB on the glutamine residue of the universally conserved GGQ motif.</text>
</comment>
<dbReference type="EC" id="2.1.1.297" evidence="5"/>
<dbReference type="SUPFAM" id="SSF53335">
    <property type="entry name" value="S-adenosyl-L-methionine-dependent methyltransferases"/>
    <property type="match status" value="1"/>
</dbReference>
<organism evidence="8 9">
    <name type="scientific">Weizmannia acidilactici</name>
    <dbReference type="NCBI Taxonomy" id="2607726"/>
    <lineage>
        <taxon>Bacteria</taxon>
        <taxon>Bacillati</taxon>
        <taxon>Bacillota</taxon>
        <taxon>Bacilli</taxon>
        <taxon>Bacillales</taxon>
        <taxon>Bacillaceae</taxon>
        <taxon>Heyndrickxia</taxon>
    </lineage>
</organism>
<dbReference type="InterPro" id="IPR029063">
    <property type="entry name" value="SAM-dependent_MTases_sf"/>
</dbReference>
<accession>A0A5J4JG69</accession>
<gene>
    <name evidence="5 8" type="primary">prmC</name>
    <name evidence="8" type="ORF">BpJC7_07900</name>
</gene>
<dbReference type="InterPro" id="IPR040758">
    <property type="entry name" value="PrmC_N"/>
</dbReference>
<evidence type="ECO:0000259" key="6">
    <source>
        <dbReference type="Pfam" id="PF05175"/>
    </source>
</evidence>
<comment type="similarity">
    <text evidence="5">Belongs to the protein N5-glutamine methyltransferase family. PrmC subfamily.</text>
</comment>
<proteinExistence type="inferred from homology"/>
<dbReference type="EMBL" id="BKZQ01000007">
    <property type="protein sequence ID" value="GER69487.1"/>
    <property type="molecule type" value="Genomic_DNA"/>
</dbReference>
<dbReference type="NCBIfam" id="TIGR03534">
    <property type="entry name" value="RF_mod_PrmC"/>
    <property type="match status" value="1"/>
</dbReference>
<dbReference type="AlphaFoldDB" id="A0A5J4JG69"/>
<feature type="binding site" evidence="5">
    <location>
        <position position="193"/>
    </location>
    <ligand>
        <name>S-adenosyl-L-methionine</name>
        <dbReference type="ChEBI" id="CHEBI:59789"/>
    </ligand>
</feature>
<evidence type="ECO:0000256" key="4">
    <source>
        <dbReference type="ARBA" id="ARBA00048391"/>
    </source>
</evidence>
<dbReference type="InterPro" id="IPR007848">
    <property type="entry name" value="Small_mtfrase_dom"/>
</dbReference>
<evidence type="ECO:0000259" key="7">
    <source>
        <dbReference type="Pfam" id="PF17827"/>
    </source>
</evidence>
<reference evidence="8 9" key="1">
    <citation type="submission" date="2019-09" db="EMBL/GenBank/DDBJ databases">
        <title>Draft genome sequence of Bacillus sp. JC-7.</title>
        <authorList>
            <person name="Tanaka N."/>
            <person name="Shiwa Y."/>
            <person name="Fujita N."/>
            <person name="Tanasupawat S."/>
        </authorList>
    </citation>
    <scope>NUCLEOTIDE SEQUENCE [LARGE SCALE GENOMIC DNA]</scope>
    <source>
        <strain evidence="8 9">JC-7</strain>
    </source>
</reference>
<protein>
    <recommendedName>
        <fullName evidence="5">Release factor glutamine methyltransferase</fullName>
        <shortName evidence="5">RF MTase</shortName>
        <ecNumber evidence="5">2.1.1.297</ecNumber>
    </recommendedName>
    <alternativeName>
        <fullName evidence="5">N5-glutamine methyltransferase PrmC</fullName>
    </alternativeName>
    <alternativeName>
        <fullName evidence="5">Protein-(glutamine-N5) MTase PrmC</fullName>
    </alternativeName>
    <alternativeName>
        <fullName evidence="5">Protein-glutamine N-methyltransferase PrmC</fullName>
    </alternativeName>
</protein>
<dbReference type="InterPro" id="IPR050320">
    <property type="entry name" value="N5-glutamine_MTase"/>
</dbReference>
<dbReference type="CDD" id="cd02440">
    <property type="entry name" value="AdoMet_MTases"/>
    <property type="match status" value="1"/>
</dbReference>
<dbReference type="Gene3D" id="1.10.8.10">
    <property type="entry name" value="DNA helicase RuvA subunit, C-terminal domain"/>
    <property type="match status" value="1"/>
</dbReference>
<dbReference type="NCBIfam" id="TIGR00536">
    <property type="entry name" value="hemK_fam"/>
    <property type="match status" value="1"/>
</dbReference>
<dbReference type="RefSeq" id="WP_151705852.1">
    <property type="nucleotide sequence ID" value="NZ_BKZQ01000007.1"/>
</dbReference>
<keyword evidence="1 5" id="KW-0489">Methyltransferase</keyword>